<dbReference type="STRING" id="862517.HMPREF9225_1983"/>
<proteinExistence type="predicted"/>
<keyword evidence="2" id="KW-1185">Reference proteome</keyword>
<evidence type="ECO:0000313" key="2">
    <source>
        <dbReference type="Proteomes" id="UP000003280"/>
    </source>
</evidence>
<dbReference type="RefSeq" id="WP_008902756.1">
    <property type="nucleotide sequence ID" value="NZ_GL397074.1"/>
</dbReference>
<comment type="caution">
    <text evidence="1">The sequence shown here is derived from an EMBL/GenBank/DDBJ whole genome shotgun (WGS) entry which is preliminary data.</text>
</comment>
<dbReference type="AlphaFoldDB" id="E0NP94"/>
<accession>E0NP94</accession>
<gene>
    <name evidence="1" type="ORF">HMPREF9225_1983</name>
</gene>
<protein>
    <submittedName>
        <fullName evidence="1">Uncharacterized protein</fullName>
    </submittedName>
</protein>
<dbReference type="EMBL" id="AEEH01000059">
    <property type="protein sequence ID" value="EFM24387.1"/>
    <property type="molecule type" value="Genomic_DNA"/>
</dbReference>
<name>E0NP94_9FIRM</name>
<reference evidence="1 2" key="1">
    <citation type="submission" date="2010-07" db="EMBL/GenBank/DDBJ databases">
        <authorList>
            <person name="Muzny D."/>
            <person name="Qin X."/>
            <person name="Deng J."/>
            <person name="Jiang H."/>
            <person name="Liu Y."/>
            <person name="Qu J."/>
            <person name="Song X.-Z."/>
            <person name="Zhang L."/>
            <person name="Thornton R."/>
            <person name="Coyle M."/>
            <person name="Francisco L."/>
            <person name="Jackson L."/>
            <person name="Javaid M."/>
            <person name="Korchina V."/>
            <person name="Kovar C."/>
            <person name="Mata R."/>
            <person name="Mathew T."/>
            <person name="Ngo R."/>
            <person name="Nguyen L."/>
            <person name="Nguyen N."/>
            <person name="Okwuonu G."/>
            <person name="Ongeri F."/>
            <person name="Pham C."/>
            <person name="Simmons D."/>
            <person name="Wilczek-Boney K."/>
            <person name="Hale W."/>
            <person name="Jakkamsetti A."/>
            <person name="Pham P."/>
            <person name="Ruth R."/>
            <person name="San Lucas F."/>
            <person name="Warren J."/>
            <person name="Zhang J."/>
            <person name="Zhao Z."/>
            <person name="Zhou C."/>
            <person name="Zhu D."/>
            <person name="Lee S."/>
            <person name="Bess C."/>
            <person name="Blankenburg K."/>
            <person name="Forbes L."/>
            <person name="Fu Q."/>
            <person name="Gubbala S."/>
            <person name="Hirani K."/>
            <person name="Jayaseelan J.C."/>
            <person name="Lara F."/>
            <person name="Munidasa M."/>
            <person name="Palculict T."/>
            <person name="Patil S."/>
            <person name="Pu L.-L."/>
            <person name="Saada N."/>
            <person name="Tang L."/>
            <person name="Weissenberger G."/>
            <person name="Zhu Y."/>
            <person name="Hemphill L."/>
            <person name="Shang Y."/>
            <person name="Youmans B."/>
            <person name="Ayvaz T."/>
            <person name="Ross M."/>
            <person name="Santibanez J."/>
            <person name="Aqrawi P."/>
            <person name="Gross S."/>
            <person name="Joshi V."/>
            <person name="Fowler G."/>
            <person name="Nazareth L."/>
            <person name="Reid J."/>
            <person name="Worley K."/>
            <person name="Petrosino J."/>
            <person name="Highlander S."/>
            <person name="Gibbs R."/>
        </authorList>
    </citation>
    <scope>NUCLEOTIDE SEQUENCE [LARGE SCALE GENOMIC DNA]</scope>
    <source>
        <strain evidence="1 2">ATCC BAA-1640</strain>
    </source>
</reference>
<dbReference type="Proteomes" id="UP000003280">
    <property type="component" value="Unassembled WGS sequence"/>
</dbReference>
<dbReference type="HOGENOM" id="CLU_2956551_0_0_9"/>
<organism evidence="1 2">
    <name type="scientific">Peptoniphilus duerdenii ATCC BAA-1640</name>
    <dbReference type="NCBI Taxonomy" id="862517"/>
    <lineage>
        <taxon>Bacteria</taxon>
        <taxon>Bacillati</taxon>
        <taxon>Bacillota</taxon>
        <taxon>Tissierellia</taxon>
        <taxon>Tissierellales</taxon>
        <taxon>Peptoniphilaceae</taxon>
        <taxon>Peptoniphilus</taxon>
    </lineage>
</organism>
<sequence>MKKLRLDRKVIENGKTKVNKKYLPKLSEEITDEIIKGLKSTLTFITEEKTLVKIEETEY</sequence>
<evidence type="ECO:0000313" key="1">
    <source>
        <dbReference type="EMBL" id="EFM24387.1"/>
    </source>
</evidence>